<accession>A0A1L9RYW4</accession>
<sequence>MAEYPSVERLTPLDSLMPNTYIRALFTFATTESPARVSARLQHGLDHLVQQLPWISGRIVPRDPTKGNVSEIHFDSNIVPQLVDKGLITLEYKELCQLGMPPDAIPDAVDADGFAALVRRWVQSCKPSDTHPMALQGRNAQLLNALSGDLAAILPVSRDDLLARHPEYSSIPSSFPTEFPSCTSKVFTIPMVNVNAIKAHLPASPSTNTVLCALLWTAITRARHSRNPLIQTSSRLAMAVNGRRRISTSFSTPEDPYMGNVILYSLANLPVHTLVHQSQSPEIYNAIAQFAASSRINARHIAEVYRLADCSDHLHVGWDLFSSCNLTITSWADLGLYEMDFGGSLGRPTCIRVPYTEADGVGLILPAKNSDDTVEVMVMLRRDDMNLLEKDRLWKSVVAVS</sequence>
<evidence type="ECO:0000313" key="4">
    <source>
        <dbReference type="Proteomes" id="UP000184383"/>
    </source>
</evidence>
<comment type="similarity">
    <text evidence="1">Belongs to the plant acyltransferase family.</text>
</comment>
<dbReference type="AlphaFoldDB" id="A0A1L9RYW4"/>
<dbReference type="Gene3D" id="3.30.559.10">
    <property type="entry name" value="Chloramphenicol acetyltransferase-like domain"/>
    <property type="match status" value="2"/>
</dbReference>
<dbReference type="GO" id="GO:0016740">
    <property type="term" value="F:transferase activity"/>
    <property type="evidence" value="ECO:0007669"/>
    <property type="project" value="UniProtKB-KW"/>
</dbReference>
<organism evidence="3 4">
    <name type="scientific">Aspergillus wentii DTO 134E9</name>
    <dbReference type="NCBI Taxonomy" id="1073089"/>
    <lineage>
        <taxon>Eukaryota</taxon>
        <taxon>Fungi</taxon>
        <taxon>Dikarya</taxon>
        <taxon>Ascomycota</taxon>
        <taxon>Pezizomycotina</taxon>
        <taxon>Eurotiomycetes</taxon>
        <taxon>Eurotiomycetidae</taxon>
        <taxon>Eurotiales</taxon>
        <taxon>Aspergillaceae</taxon>
        <taxon>Aspergillus</taxon>
        <taxon>Aspergillus subgen. Cremei</taxon>
    </lineage>
</organism>
<evidence type="ECO:0000256" key="2">
    <source>
        <dbReference type="ARBA" id="ARBA00022679"/>
    </source>
</evidence>
<dbReference type="InterPro" id="IPR023213">
    <property type="entry name" value="CAT-like_dom_sf"/>
</dbReference>
<dbReference type="VEuPathDB" id="FungiDB:ASPWEDRAFT_178031"/>
<gene>
    <name evidence="3" type="ORF">ASPWEDRAFT_178031</name>
</gene>
<evidence type="ECO:0000256" key="1">
    <source>
        <dbReference type="ARBA" id="ARBA00009861"/>
    </source>
</evidence>
<dbReference type="RefSeq" id="XP_040693817.1">
    <property type="nucleotide sequence ID" value="XM_040831751.1"/>
</dbReference>
<reference evidence="4" key="1">
    <citation type="journal article" date="2017" name="Genome Biol.">
        <title>Comparative genomics reveals high biological diversity and specific adaptations in the industrially and medically important fungal genus Aspergillus.</title>
        <authorList>
            <person name="de Vries R.P."/>
            <person name="Riley R."/>
            <person name="Wiebenga A."/>
            <person name="Aguilar-Osorio G."/>
            <person name="Amillis S."/>
            <person name="Uchima C.A."/>
            <person name="Anderluh G."/>
            <person name="Asadollahi M."/>
            <person name="Askin M."/>
            <person name="Barry K."/>
            <person name="Battaglia E."/>
            <person name="Bayram O."/>
            <person name="Benocci T."/>
            <person name="Braus-Stromeyer S.A."/>
            <person name="Caldana C."/>
            <person name="Canovas D."/>
            <person name="Cerqueira G.C."/>
            <person name="Chen F."/>
            <person name="Chen W."/>
            <person name="Choi C."/>
            <person name="Clum A."/>
            <person name="Dos Santos R.A."/>
            <person name="Damasio A.R."/>
            <person name="Diallinas G."/>
            <person name="Emri T."/>
            <person name="Fekete E."/>
            <person name="Flipphi M."/>
            <person name="Freyberg S."/>
            <person name="Gallo A."/>
            <person name="Gournas C."/>
            <person name="Habgood R."/>
            <person name="Hainaut M."/>
            <person name="Harispe M.L."/>
            <person name="Henrissat B."/>
            <person name="Hilden K.S."/>
            <person name="Hope R."/>
            <person name="Hossain A."/>
            <person name="Karabika E."/>
            <person name="Karaffa L."/>
            <person name="Karanyi Z."/>
            <person name="Krasevec N."/>
            <person name="Kuo A."/>
            <person name="Kusch H."/>
            <person name="LaButti K."/>
            <person name="Lagendijk E.L."/>
            <person name="Lapidus A."/>
            <person name="Levasseur A."/>
            <person name="Lindquist E."/>
            <person name="Lipzen A."/>
            <person name="Logrieco A.F."/>
            <person name="MacCabe A."/>
            <person name="Maekelae M.R."/>
            <person name="Malavazi I."/>
            <person name="Melin P."/>
            <person name="Meyer V."/>
            <person name="Mielnichuk N."/>
            <person name="Miskei M."/>
            <person name="Molnar A.P."/>
            <person name="Mule G."/>
            <person name="Ngan C.Y."/>
            <person name="Orejas M."/>
            <person name="Orosz E."/>
            <person name="Ouedraogo J.P."/>
            <person name="Overkamp K.M."/>
            <person name="Park H.-S."/>
            <person name="Perrone G."/>
            <person name="Piumi F."/>
            <person name="Punt P.J."/>
            <person name="Ram A.F."/>
            <person name="Ramon A."/>
            <person name="Rauscher S."/>
            <person name="Record E."/>
            <person name="Riano-Pachon D.M."/>
            <person name="Robert V."/>
            <person name="Roehrig J."/>
            <person name="Ruller R."/>
            <person name="Salamov A."/>
            <person name="Salih N.S."/>
            <person name="Samson R.A."/>
            <person name="Sandor E."/>
            <person name="Sanguinetti M."/>
            <person name="Schuetze T."/>
            <person name="Sepcic K."/>
            <person name="Shelest E."/>
            <person name="Sherlock G."/>
            <person name="Sophianopoulou V."/>
            <person name="Squina F.M."/>
            <person name="Sun H."/>
            <person name="Susca A."/>
            <person name="Todd R.B."/>
            <person name="Tsang A."/>
            <person name="Unkles S.E."/>
            <person name="van de Wiele N."/>
            <person name="van Rossen-Uffink D."/>
            <person name="Oliveira J.V."/>
            <person name="Vesth T.C."/>
            <person name="Visser J."/>
            <person name="Yu J.-H."/>
            <person name="Zhou M."/>
            <person name="Andersen M.R."/>
            <person name="Archer D.B."/>
            <person name="Baker S.E."/>
            <person name="Benoit I."/>
            <person name="Brakhage A.A."/>
            <person name="Braus G.H."/>
            <person name="Fischer R."/>
            <person name="Frisvad J.C."/>
            <person name="Goldman G.H."/>
            <person name="Houbraken J."/>
            <person name="Oakley B."/>
            <person name="Pocsi I."/>
            <person name="Scazzocchio C."/>
            <person name="Seiboth B."/>
            <person name="vanKuyk P.A."/>
            <person name="Wortman J."/>
            <person name="Dyer P.S."/>
            <person name="Grigoriev I.V."/>
        </authorList>
    </citation>
    <scope>NUCLEOTIDE SEQUENCE [LARGE SCALE GENOMIC DNA]</scope>
    <source>
        <strain evidence="4">DTO 134E9</strain>
    </source>
</reference>
<dbReference type="Proteomes" id="UP000184383">
    <property type="component" value="Unassembled WGS sequence"/>
</dbReference>
<keyword evidence="4" id="KW-1185">Reference proteome</keyword>
<dbReference type="PANTHER" id="PTHR31623">
    <property type="entry name" value="F21J9.9"/>
    <property type="match status" value="1"/>
</dbReference>
<dbReference type="Pfam" id="PF02458">
    <property type="entry name" value="Transferase"/>
    <property type="match status" value="1"/>
</dbReference>
<evidence type="ECO:0000313" key="3">
    <source>
        <dbReference type="EMBL" id="OJJ40141.1"/>
    </source>
</evidence>
<dbReference type="OrthoDB" id="1862401at2759"/>
<keyword evidence="2" id="KW-0808">Transferase</keyword>
<dbReference type="EMBL" id="KV878209">
    <property type="protein sequence ID" value="OJJ40141.1"/>
    <property type="molecule type" value="Genomic_DNA"/>
</dbReference>
<protein>
    <submittedName>
        <fullName evidence="3">Uncharacterized protein</fullName>
    </submittedName>
</protein>
<name>A0A1L9RYW4_ASPWE</name>
<proteinExistence type="inferred from homology"/>
<dbReference type="PANTHER" id="PTHR31623:SF17">
    <property type="entry name" value="F21J9.9"/>
    <property type="match status" value="1"/>
</dbReference>
<dbReference type="STRING" id="1073089.A0A1L9RYW4"/>
<dbReference type="GeneID" id="63747599"/>